<gene>
    <name evidence="1" type="ORF">F3087_36850</name>
</gene>
<dbReference type="NCBIfam" id="TIGR03605">
    <property type="entry name" value="antibiot_sagB"/>
    <property type="match status" value="1"/>
</dbReference>
<dbReference type="Proteomes" id="UP000323876">
    <property type="component" value="Unassembled WGS sequence"/>
</dbReference>
<comment type="caution">
    <text evidence="1">The sequence shown here is derived from an EMBL/GenBank/DDBJ whole genome shotgun (WGS) entry which is preliminary data.</text>
</comment>
<reference evidence="1 2" key="1">
    <citation type="submission" date="2019-09" db="EMBL/GenBank/DDBJ databases">
        <authorList>
            <person name="Wang X."/>
        </authorList>
    </citation>
    <scope>NUCLEOTIDE SEQUENCE [LARGE SCALE GENOMIC DNA]</scope>
    <source>
        <strain evidence="1 2">CICC 11023</strain>
    </source>
</reference>
<dbReference type="PANTHER" id="PTHR43745:SF2">
    <property type="entry name" value="NITROREDUCTASE MJ1384-RELATED"/>
    <property type="match status" value="1"/>
</dbReference>
<sequence length="479" mass="50412">MSAEIGSLLTTFLDRSRRPANGPIDWNVAPARYKHYPEAERVNLPWDEEEPATASIGALLLELCGVTRVLWTPVLDHDGMPVPGAVNIQHGRSAPSGGALYPLTAYVAVGGPETGLYHYDSAHHCLELLRPGDHRGALSALVPDPPEILPAALVVLATRFWRNGFKYGEFGYRLQTQEIGVLAAQAEAVAARLATAVDTRLHFADESVNALLDLDPRAEAALAMMFVGEDTGAESTAELIGSAPAAASERTPAITDKLPAMAALHAASVTAPDNLAAEPPPYPVEAGRTVALPRIPVAIDAGIESRSSPADGFYPRAIEMNRLAGLVGAVADRWMGFGRGAALYCLAARVDGLASGLYRYDPAEHALIEIARGVDDSIRYHPIVGEAAAALLPVGDFRAGIAAAGARWYRIVQADAGVVLQRGALAAAALGLAARIYSGESPDFIAHLGCTADRTVLAALLIGVPRAVSTLEHRIHPCG</sequence>
<protein>
    <submittedName>
        <fullName evidence="1">SagB/ThcOx family dehydrogenase</fullName>
    </submittedName>
</protein>
<evidence type="ECO:0000313" key="2">
    <source>
        <dbReference type="Proteomes" id="UP000323876"/>
    </source>
</evidence>
<accession>A0A5N0E6T2</accession>
<dbReference type="CDD" id="cd02142">
    <property type="entry name" value="McbC_SagB-like_oxidoreductase"/>
    <property type="match status" value="1"/>
</dbReference>
<dbReference type="AlphaFoldDB" id="A0A5N0E6T2"/>
<evidence type="ECO:0000313" key="1">
    <source>
        <dbReference type="EMBL" id="KAA8883834.1"/>
    </source>
</evidence>
<dbReference type="SUPFAM" id="SSF55469">
    <property type="entry name" value="FMN-dependent nitroreductase-like"/>
    <property type="match status" value="1"/>
</dbReference>
<dbReference type="PANTHER" id="PTHR43745">
    <property type="entry name" value="NITROREDUCTASE MJ1384-RELATED"/>
    <property type="match status" value="1"/>
</dbReference>
<dbReference type="EMBL" id="VXLC01000025">
    <property type="protein sequence ID" value="KAA8883834.1"/>
    <property type="molecule type" value="Genomic_DNA"/>
</dbReference>
<dbReference type="InterPro" id="IPR020051">
    <property type="entry name" value="SagB-type_dehydrogenase"/>
</dbReference>
<dbReference type="RefSeq" id="WP_150406762.1">
    <property type="nucleotide sequence ID" value="NZ_VXLC01000025.1"/>
</dbReference>
<dbReference type="Gene3D" id="3.40.109.10">
    <property type="entry name" value="NADH Oxidase"/>
    <property type="match status" value="2"/>
</dbReference>
<dbReference type="OrthoDB" id="3723182at2"/>
<organism evidence="1 2">
    <name type="scientific">Nocardia colli</name>
    <dbReference type="NCBI Taxonomy" id="2545717"/>
    <lineage>
        <taxon>Bacteria</taxon>
        <taxon>Bacillati</taxon>
        <taxon>Actinomycetota</taxon>
        <taxon>Actinomycetes</taxon>
        <taxon>Mycobacteriales</taxon>
        <taxon>Nocardiaceae</taxon>
        <taxon>Nocardia</taxon>
    </lineage>
</organism>
<keyword evidence="2" id="KW-1185">Reference proteome</keyword>
<dbReference type="GO" id="GO:0016491">
    <property type="term" value="F:oxidoreductase activity"/>
    <property type="evidence" value="ECO:0007669"/>
    <property type="project" value="InterPro"/>
</dbReference>
<dbReference type="InterPro" id="IPR052544">
    <property type="entry name" value="Bacteriocin_Proc_Enz"/>
</dbReference>
<name>A0A5N0E6T2_9NOCA</name>
<dbReference type="InterPro" id="IPR000415">
    <property type="entry name" value="Nitroreductase-like"/>
</dbReference>
<proteinExistence type="predicted"/>